<dbReference type="Pfam" id="PF20150">
    <property type="entry name" value="2EXR"/>
    <property type="match status" value="1"/>
</dbReference>
<organism evidence="2 3">
    <name type="scientific">Oculimacula yallundae</name>
    <dbReference type="NCBI Taxonomy" id="86028"/>
    <lineage>
        <taxon>Eukaryota</taxon>
        <taxon>Fungi</taxon>
        <taxon>Dikarya</taxon>
        <taxon>Ascomycota</taxon>
        <taxon>Pezizomycotina</taxon>
        <taxon>Leotiomycetes</taxon>
        <taxon>Helotiales</taxon>
        <taxon>Ploettnerulaceae</taxon>
        <taxon>Oculimacula</taxon>
    </lineage>
</organism>
<feature type="domain" description="2EXR" evidence="1">
    <location>
        <begin position="101"/>
        <end position="187"/>
    </location>
</feature>
<dbReference type="Proteomes" id="UP001595075">
    <property type="component" value="Unassembled WGS sequence"/>
</dbReference>
<dbReference type="PANTHER" id="PTHR35910:SF6">
    <property type="entry name" value="2EXR DOMAIN-CONTAINING PROTEIN"/>
    <property type="match status" value="1"/>
</dbReference>
<evidence type="ECO:0000313" key="3">
    <source>
        <dbReference type="Proteomes" id="UP001595075"/>
    </source>
</evidence>
<accession>A0ABR4CCQ2</accession>
<dbReference type="EMBL" id="JAZHXI010000009">
    <property type="protein sequence ID" value="KAL2067710.1"/>
    <property type="molecule type" value="Genomic_DNA"/>
</dbReference>
<gene>
    <name evidence="2" type="ORF">VTL71DRAFT_15806</name>
</gene>
<dbReference type="PANTHER" id="PTHR35910">
    <property type="entry name" value="2EXR DOMAIN-CONTAINING PROTEIN"/>
    <property type="match status" value="1"/>
</dbReference>
<proteinExistence type="predicted"/>
<evidence type="ECO:0000313" key="2">
    <source>
        <dbReference type="EMBL" id="KAL2067710.1"/>
    </source>
</evidence>
<sequence length="315" mass="35075">MASPVDGSLAQYSRPSIDHDTKSLSIAASAPQLRASIGDESPSTLPSLPPMYVFGESASTRLLPAALITYNASTSVNNTQNTNASTTISSPQTSNSSFSTFHPFLDLPFELHAIIWKCATQVKRRVVMMSSSTGPIPVTFRSNSQTPSILHATKESRKIGLETYEVIIQDSRDPPVRKYVNYNTDIVVFPDLMSSNSTFERNSLASQWKLMLNKIKIIELNTTYLDVDHSFLSFCVFTLNLRNVLAISGLKNLRELQLNSVWYSMSAASRATQTFGRTELDERCKLYMIKQFATIFTKVEGYKVPEITFLDPNNA</sequence>
<comment type="caution">
    <text evidence="2">The sequence shown here is derived from an EMBL/GenBank/DDBJ whole genome shotgun (WGS) entry which is preliminary data.</text>
</comment>
<protein>
    <recommendedName>
        <fullName evidence="1">2EXR domain-containing protein</fullName>
    </recommendedName>
</protein>
<evidence type="ECO:0000259" key="1">
    <source>
        <dbReference type="Pfam" id="PF20150"/>
    </source>
</evidence>
<dbReference type="InterPro" id="IPR045518">
    <property type="entry name" value="2EXR"/>
</dbReference>
<keyword evidence="3" id="KW-1185">Reference proteome</keyword>
<reference evidence="2 3" key="1">
    <citation type="journal article" date="2024" name="Commun. Biol.">
        <title>Comparative genomic analysis of thermophilic fungi reveals convergent evolutionary adaptations and gene losses.</title>
        <authorList>
            <person name="Steindorff A.S."/>
            <person name="Aguilar-Pontes M.V."/>
            <person name="Robinson A.J."/>
            <person name="Andreopoulos B."/>
            <person name="LaButti K."/>
            <person name="Kuo A."/>
            <person name="Mondo S."/>
            <person name="Riley R."/>
            <person name="Otillar R."/>
            <person name="Haridas S."/>
            <person name="Lipzen A."/>
            <person name="Grimwood J."/>
            <person name="Schmutz J."/>
            <person name="Clum A."/>
            <person name="Reid I.D."/>
            <person name="Moisan M.C."/>
            <person name="Butler G."/>
            <person name="Nguyen T.T.M."/>
            <person name="Dewar K."/>
            <person name="Conant G."/>
            <person name="Drula E."/>
            <person name="Henrissat B."/>
            <person name="Hansel C."/>
            <person name="Singer S."/>
            <person name="Hutchinson M.I."/>
            <person name="de Vries R.P."/>
            <person name="Natvig D.O."/>
            <person name="Powell A.J."/>
            <person name="Tsang A."/>
            <person name="Grigoriev I.V."/>
        </authorList>
    </citation>
    <scope>NUCLEOTIDE SEQUENCE [LARGE SCALE GENOMIC DNA]</scope>
    <source>
        <strain evidence="2 3">CBS 494.80</strain>
    </source>
</reference>
<name>A0ABR4CCQ2_9HELO</name>